<dbReference type="OrthoDB" id="9789078at2"/>
<dbReference type="Gene3D" id="3.30.450.330">
    <property type="match status" value="1"/>
</dbReference>
<keyword evidence="9" id="KW-1185">Reference proteome</keyword>
<dbReference type="InterPro" id="IPR012338">
    <property type="entry name" value="Beta-lactam/transpept-like"/>
</dbReference>
<dbReference type="PANTHER" id="PTHR30627:SF1">
    <property type="entry name" value="PEPTIDOGLYCAN D,D-TRANSPEPTIDASE FTSI"/>
    <property type="match status" value="1"/>
</dbReference>
<protein>
    <submittedName>
        <fullName evidence="8">Cell division protein FtsI</fullName>
    </submittedName>
</protein>
<dbReference type="GO" id="GO:0071555">
    <property type="term" value="P:cell wall organization"/>
    <property type="evidence" value="ECO:0007669"/>
    <property type="project" value="TreeGrafter"/>
</dbReference>
<dbReference type="Pfam" id="PF03717">
    <property type="entry name" value="PBP_dimer"/>
    <property type="match status" value="1"/>
</dbReference>
<keyword evidence="2" id="KW-0645">Protease</keyword>
<name>A0A074TCX3_9RHOB</name>
<dbReference type="SUPFAM" id="SSF56519">
    <property type="entry name" value="Penicillin binding protein dimerisation domain"/>
    <property type="match status" value="1"/>
</dbReference>
<evidence type="ECO:0000259" key="7">
    <source>
        <dbReference type="Pfam" id="PF03717"/>
    </source>
</evidence>
<keyword evidence="8" id="KW-0131">Cell cycle</keyword>
<dbReference type="InterPro" id="IPR036138">
    <property type="entry name" value="PBP_dimer_sf"/>
</dbReference>
<reference evidence="8 9" key="1">
    <citation type="submission" date="2014-03" db="EMBL/GenBank/DDBJ databases">
        <title>The draft genome sequence of Thioclava dalianensis DLFJ1-1.</title>
        <authorList>
            <person name="Lai Q."/>
            <person name="Shao Z."/>
        </authorList>
    </citation>
    <scope>NUCLEOTIDE SEQUENCE [LARGE SCALE GENOMIC DNA]</scope>
    <source>
        <strain evidence="8 9">DLFJ1-1</strain>
    </source>
</reference>
<keyword evidence="5" id="KW-0812">Transmembrane</keyword>
<sequence length="611" mass="66362">MMRTPLRPLARILKARERGENPDAIERENRRLRGEASRDHARQRAEGRLLVMSVLFLAAFMTVGLRMGSFAAARPEEPQTDGAAPVIYSQRADIVDDKGRVLATNLLTHALYAQPPLMIDPVGTVDKLVKIFPDLDRDRLIKDFTGGRKFVWIKKRISPEQMQAVHDIGDPGLLFGPREMRLYPNGHLAAHVLGGARYGTEGVNSAEILGVAGIEKEYDKWLRDPANDGKPLKLSLDLTVQAAMEDVLAGGMKLMNAKGATAVLMRVKTGEIVSMASLPDFDPNDRPAPLLKGDPSDSPLFNRAVQGMYELGSTFKIFAVSQALQMGLVTPDTQIDTQPFRFGGFTIHDFHNYGKTLSVTNIIVHSSNIGTARIVQKIGPEAQREFLGKLGLLEPTPVELIEAPTGRPILPKPWSEMASMTIGYGHGLADSPLHLAAAYATMANDGRRVLPTLIAQGGPRRPVKQEYGAPEGAQVIRPDVARKVLAMMRAVVTRGTASYGNVEGYQVAAKTGTADKPNPQGGYYDKKVISTFAGIFPVTNPQYVLILTLDEPSDTSGKIPRRTAGWTAVPVAAEAIRRVAPLLGLRPEAKTPDVLDGIQLVKSSGDGKDDE</sequence>
<accession>A0A074TCX3</accession>
<dbReference type="SUPFAM" id="SSF56601">
    <property type="entry name" value="beta-lactamase/transpeptidase-like"/>
    <property type="match status" value="1"/>
</dbReference>
<comment type="caution">
    <text evidence="8">The sequence shown here is derived from an EMBL/GenBank/DDBJ whole genome shotgun (WGS) entry which is preliminary data.</text>
</comment>
<dbReference type="STRING" id="1185766.SAMN05216224_102630"/>
<comment type="subcellular location">
    <subcellularLocation>
        <location evidence="1">Membrane</location>
    </subcellularLocation>
</comment>
<dbReference type="AlphaFoldDB" id="A0A074TCX3"/>
<dbReference type="GO" id="GO:0008658">
    <property type="term" value="F:penicillin binding"/>
    <property type="evidence" value="ECO:0007669"/>
    <property type="project" value="InterPro"/>
</dbReference>
<evidence type="ECO:0000256" key="2">
    <source>
        <dbReference type="ARBA" id="ARBA00022645"/>
    </source>
</evidence>
<dbReference type="Gene3D" id="3.40.710.10">
    <property type="entry name" value="DD-peptidase/beta-lactamase superfamily"/>
    <property type="match status" value="1"/>
</dbReference>
<keyword evidence="5" id="KW-1133">Transmembrane helix</keyword>
<feature type="domain" description="Penicillin-binding protein transpeptidase" evidence="6">
    <location>
        <begin position="261"/>
        <end position="559"/>
    </location>
</feature>
<dbReference type="eggNOG" id="COG0768">
    <property type="taxonomic scope" value="Bacteria"/>
</dbReference>
<keyword evidence="2" id="KW-0121">Carboxypeptidase</keyword>
<keyword evidence="2" id="KW-0378">Hydrolase</keyword>
<dbReference type="GO" id="GO:0051301">
    <property type="term" value="P:cell division"/>
    <property type="evidence" value="ECO:0007669"/>
    <property type="project" value="UniProtKB-KW"/>
</dbReference>
<keyword evidence="8" id="KW-0132">Cell division</keyword>
<dbReference type="InterPro" id="IPR005311">
    <property type="entry name" value="PBP_dimer"/>
</dbReference>
<dbReference type="Pfam" id="PF00905">
    <property type="entry name" value="Transpeptidase"/>
    <property type="match status" value="1"/>
</dbReference>
<evidence type="ECO:0000259" key="6">
    <source>
        <dbReference type="Pfam" id="PF00905"/>
    </source>
</evidence>
<dbReference type="Proteomes" id="UP000027725">
    <property type="component" value="Unassembled WGS sequence"/>
</dbReference>
<feature type="region of interest" description="Disordered" evidence="4">
    <location>
        <begin position="15"/>
        <end position="39"/>
    </location>
</feature>
<evidence type="ECO:0000256" key="5">
    <source>
        <dbReference type="SAM" id="Phobius"/>
    </source>
</evidence>
<dbReference type="Gene3D" id="3.90.1310.10">
    <property type="entry name" value="Penicillin-binding protein 2a (Domain 2)"/>
    <property type="match status" value="1"/>
</dbReference>
<dbReference type="EMBL" id="JHEH01000012">
    <property type="protein sequence ID" value="KEP69554.1"/>
    <property type="molecule type" value="Genomic_DNA"/>
</dbReference>
<keyword evidence="3 5" id="KW-0472">Membrane</keyword>
<evidence type="ECO:0000313" key="9">
    <source>
        <dbReference type="Proteomes" id="UP000027725"/>
    </source>
</evidence>
<evidence type="ECO:0000256" key="4">
    <source>
        <dbReference type="SAM" id="MobiDB-lite"/>
    </source>
</evidence>
<feature type="domain" description="Penicillin-binding protein dimerisation" evidence="7">
    <location>
        <begin position="87"/>
        <end position="223"/>
    </location>
</feature>
<proteinExistence type="predicted"/>
<dbReference type="InterPro" id="IPR001460">
    <property type="entry name" value="PCN-bd_Tpept"/>
</dbReference>
<feature type="transmembrane region" description="Helical" evidence="5">
    <location>
        <begin position="49"/>
        <end position="68"/>
    </location>
</feature>
<dbReference type="InterPro" id="IPR050515">
    <property type="entry name" value="Beta-lactam/transpept"/>
</dbReference>
<dbReference type="GO" id="GO:0004180">
    <property type="term" value="F:carboxypeptidase activity"/>
    <property type="evidence" value="ECO:0007669"/>
    <property type="project" value="UniProtKB-KW"/>
</dbReference>
<dbReference type="GO" id="GO:0005886">
    <property type="term" value="C:plasma membrane"/>
    <property type="evidence" value="ECO:0007669"/>
    <property type="project" value="TreeGrafter"/>
</dbReference>
<dbReference type="PANTHER" id="PTHR30627">
    <property type="entry name" value="PEPTIDOGLYCAN D,D-TRANSPEPTIDASE"/>
    <property type="match status" value="1"/>
</dbReference>
<evidence type="ECO:0000256" key="1">
    <source>
        <dbReference type="ARBA" id="ARBA00004370"/>
    </source>
</evidence>
<gene>
    <name evidence="8" type="ORF">DL1_02830</name>
</gene>
<evidence type="ECO:0000256" key="3">
    <source>
        <dbReference type="ARBA" id="ARBA00023136"/>
    </source>
</evidence>
<organism evidence="8 9">
    <name type="scientific">Thioclava dalianensis</name>
    <dbReference type="NCBI Taxonomy" id="1185766"/>
    <lineage>
        <taxon>Bacteria</taxon>
        <taxon>Pseudomonadati</taxon>
        <taxon>Pseudomonadota</taxon>
        <taxon>Alphaproteobacteria</taxon>
        <taxon>Rhodobacterales</taxon>
        <taxon>Paracoccaceae</taxon>
        <taxon>Thioclava</taxon>
    </lineage>
</organism>
<evidence type="ECO:0000313" key="8">
    <source>
        <dbReference type="EMBL" id="KEP69554.1"/>
    </source>
</evidence>